<feature type="transmembrane region" description="Helical" evidence="6">
    <location>
        <begin position="229"/>
        <end position="258"/>
    </location>
</feature>
<evidence type="ECO:0000256" key="6">
    <source>
        <dbReference type="SAM" id="Phobius"/>
    </source>
</evidence>
<dbReference type="EMBL" id="CP060780">
    <property type="protein sequence ID" value="QNP42907.1"/>
    <property type="molecule type" value="Genomic_DNA"/>
</dbReference>
<dbReference type="Pfam" id="PF01594">
    <property type="entry name" value="AI-2E_transport"/>
    <property type="match status" value="1"/>
</dbReference>
<comment type="similarity">
    <text evidence="2">Belongs to the autoinducer-2 exporter (AI-2E) (TC 2.A.86) family.</text>
</comment>
<organism evidence="7 8">
    <name type="scientific">Sphingomonas daechungensis</name>
    <dbReference type="NCBI Taxonomy" id="1176646"/>
    <lineage>
        <taxon>Bacteria</taxon>
        <taxon>Pseudomonadati</taxon>
        <taxon>Pseudomonadota</taxon>
        <taxon>Alphaproteobacteria</taxon>
        <taxon>Sphingomonadales</taxon>
        <taxon>Sphingomonadaceae</taxon>
        <taxon>Sphingomonas</taxon>
    </lineage>
</organism>
<dbReference type="Proteomes" id="UP000516134">
    <property type="component" value="Chromosome"/>
</dbReference>
<evidence type="ECO:0000313" key="7">
    <source>
        <dbReference type="EMBL" id="QNP42907.1"/>
    </source>
</evidence>
<keyword evidence="8" id="KW-1185">Reference proteome</keyword>
<evidence type="ECO:0000256" key="5">
    <source>
        <dbReference type="ARBA" id="ARBA00023136"/>
    </source>
</evidence>
<keyword evidence="3 6" id="KW-0812">Transmembrane</keyword>
<feature type="transmembrane region" description="Helical" evidence="6">
    <location>
        <begin position="37"/>
        <end position="54"/>
    </location>
</feature>
<evidence type="ECO:0000256" key="4">
    <source>
        <dbReference type="ARBA" id="ARBA00022989"/>
    </source>
</evidence>
<accession>A0ABX6SZ92</accession>
<feature type="transmembrane region" description="Helical" evidence="6">
    <location>
        <begin position="206"/>
        <end position="223"/>
    </location>
</feature>
<evidence type="ECO:0000256" key="1">
    <source>
        <dbReference type="ARBA" id="ARBA00004141"/>
    </source>
</evidence>
<reference evidence="7 8" key="1">
    <citation type="submission" date="2020-08" db="EMBL/GenBank/DDBJ databases">
        <title>Genome sequence of Sphingomonas daechungensis KACC 18115T.</title>
        <authorList>
            <person name="Hyun D.-W."/>
            <person name="Bae J.-W."/>
        </authorList>
    </citation>
    <scope>NUCLEOTIDE SEQUENCE [LARGE SCALE GENOMIC DNA]</scope>
    <source>
        <strain evidence="7 8">KACC 18115</strain>
    </source>
</reference>
<keyword evidence="4 6" id="KW-1133">Transmembrane helix</keyword>
<feature type="transmembrane region" description="Helical" evidence="6">
    <location>
        <begin position="13"/>
        <end position="31"/>
    </location>
</feature>
<evidence type="ECO:0000256" key="2">
    <source>
        <dbReference type="ARBA" id="ARBA00009773"/>
    </source>
</evidence>
<dbReference type="RefSeq" id="WP_187714339.1">
    <property type="nucleotide sequence ID" value="NZ_BAABJC010000001.1"/>
</dbReference>
<evidence type="ECO:0000313" key="8">
    <source>
        <dbReference type="Proteomes" id="UP000516134"/>
    </source>
</evidence>
<dbReference type="PANTHER" id="PTHR21716:SF62">
    <property type="entry name" value="TRANSPORT PROTEIN YDBI-RELATED"/>
    <property type="match status" value="1"/>
</dbReference>
<dbReference type="InterPro" id="IPR002549">
    <property type="entry name" value="AI-2E-like"/>
</dbReference>
<dbReference type="PANTHER" id="PTHR21716">
    <property type="entry name" value="TRANSMEMBRANE PROTEIN"/>
    <property type="match status" value="1"/>
</dbReference>
<protein>
    <submittedName>
        <fullName evidence="7">AI-2E family transporter</fullName>
    </submittedName>
</protein>
<feature type="transmembrane region" description="Helical" evidence="6">
    <location>
        <begin position="139"/>
        <end position="165"/>
    </location>
</feature>
<gene>
    <name evidence="7" type="ORF">H9L15_12825</name>
</gene>
<feature type="transmembrane region" description="Helical" evidence="6">
    <location>
        <begin position="265"/>
        <end position="284"/>
    </location>
</feature>
<keyword evidence="5 6" id="KW-0472">Membrane</keyword>
<feature type="transmembrane region" description="Helical" evidence="6">
    <location>
        <begin position="66"/>
        <end position="88"/>
    </location>
</feature>
<name>A0ABX6SZ92_9SPHN</name>
<comment type="subcellular location">
    <subcellularLocation>
        <location evidence="1">Membrane</location>
        <topology evidence="1">Multi-pass membrane protein</topology>
    </subcellularLocation>
</comment>
<feature type="transmembrane region" description="Helical" evidence="6">
    <location>
        <begin position="296"/>
        <end position="329"/>
    </location>
</feature>
<proteinExistence type="inferred from homology"/>
<sequence length="350" mass="37192">MARKADESGDRQFVRRVLIVLGLGALFILAWQLRTLLLMFFGAIVVATVFRAFGDRLEKAIGCRNGIAVALSITTILGLAVGLIALFGSHVAEQVEILRRTLPVAWHAFEARMGDLGLGDQIKHIAQSIRAPGGSSLSAFAGTVLSIGSGIADVIVVIVAGVFLATQPRFYLTGAVKLIPPAKRSLALEAVSESENALRLWLRGQLIAMVVVGLLTGLGLWALGMPSAFVLGLMAGVLEFIPFIGPILSTIPAILLALAVGPDQALWVLLLYFAVQQFEGYILTPLVQQYAVDLPGVILLFALIAFGILFGTLGVILAAPLTVVAYVLVKRLYVIEVLHTPTPIPGETKG</sequence>
<evidence type="ECO:0000256" key="3">
    <source>
        <dbReference type="ARBA" id="ARBA00022692"/>
    </source>
</evidence>